<keyword evidence="6" id="KW-0418">Kinase</keyword>
<keyword evidence="2" id="KW-0238">DNA-binding</keyword>
<protein>
    <submittedName>
        <fullName evidence="6">cAMP-binding domain of CRP or a regulatory subunit of cAMP-dependent protein kinases</fullName>
    </submittedName>
</protein>
<keyword evidence="1" id="KW-0805">Transcription regulation</keyword>
<evidence type="ECO:0000259" key="5">
    <source>
        <dbReference type="PROSITE" id="PS51063"/>
    </source>
</evidence>
<dbReference type="Pfam" id="PF00027">
    <property type="entry name" value="cNMP_binding"/>
    <property type="match status" value="1"/>
</dbReference>
<reference evidence="6 7" key="1">
    <citation type="submission" date="2016-10" db="EMBL/GenBank/DDBJ databases">
        <authorList>
            <person name="de Groot N.N."/>
        </authorList>
    </citation>
    <scope>NUCLEOTIDE SEQUENCE [LARGE SCALE GENOMIC DNA]</scope>
    <source>
        <strain evidence="6 7">CGMCC 1.7666</strain>
    </source>
</reference>
<dbReference type="Pfam" id="PF13545">
    <property type="entry name" value="HTH_Crp_2"/>
    <property type="match status" value="1"/>
</dbReference>
<dbReference type="SUPFAM" id="SSF46785">
    <property type="entry name" value="Winged helix' DNA-binding domain"/>
    <property type="match status" value="1"/>
</dbReference>
<evidence type="ECO:0000259" key="4">
    <source>
        <dbReference type="PROSITE" id="PS50042"/>
    </source>
</evidence>
<feature type="domain" description="Cyclic nucleotide-binding" evidence="4">
    <location>
        <begin position="9"/>
        <end position="112"/>
    </location>
</feature>
<evidence type="ECO:0000256" key="3">
    <source>
        <dbReference type="ARBA" id="ARBA00023163"/>
    </source>
</evidence>
<dbReference type="Proteomes" id="UP000199569">
    <property type="component" value="Unassembled WGS sequence"/>
</dbReference>
<dbReference type="InterPro" id="IPR012318">
    <property type="entry name" value="HTH_CRP"/>
</dbReference>
<dbReference type="CDD" id="cd00038">
    <property type="entry name" value="CAP_ED"/>
    <property type="match status" value="1"/>
</dbReference>
<evidence type="ECO:0000256" key="1">
    <source>
        <dbReference type="ARBA" id="ARBA00023015"/>
    </source>
</evidence>
<proteinExistence type="predicted"/>
<dbReference type="InterPro" id="IPR050397">
    <property type="entry name" value="Env_Response_Regulators"/>
</dbReference>
<dbReference type="STRING" id="549386.SAMN02927923_00002"/>
<dbReference type="PANTHER" id="PTHR24567">
    <property type="entry name" value="CRP FAMILY TRANSCRIPTIONAL REGULATORY PROTEIN"/>
    <property type="match status" value="1"/>
</dbReference>
<gene>
    <name evidence="6" type="ORF">SAMN02927923_00002</name>
</gene>
<dbReference type="RefSeq" id="WP_091127810.1">
    <property type="nucleotide sequence ID" value="NZ_FMVJ01000002.1"/>
</dbReference>
<dbReference type="GO" id="GO:0016301">
    <property type="term" value="F:kinase activity"/>
    <property type="evidence" value="ECO:0007669"/>
    <property type="project" value="UniProtKB-KW"/>
</dbReference>
<feature type="domain" description="HTH crp-type" evidence="5">
    <location>
        <begin position="143"/>
        <end position="209"/>
    </location>
</feature>
<keyword evidence="6" id="KW-0808">Transferase</keyword>
<keyword evidence="7" id="KW-1185">Reference proteome</keyword>
<accession>A0A1G5AS57</accession>
<dbReference type="InterPro" id="IPR014710">
    <property type="entry name" value="RmlC-like_jellyroll"/>
</dbReference>
<keyword evidence="3" id="KW-0804">Transcription</keyword>
<dbReference type="GO" id="GO:0005829">
    <property type="term" value="C:cytosol"/>
    <property type="evidence" value="ECO:0007669"/>
    <property type="project" value="TreeGrafter"/>
</dbReference>
<dbReference type="InterPro" id="IPR000595">
    <property type="entry name" value="cNMP-bd_dom"/>
</dbReference>
<dbReference type="PANTHER" id="PTHR24567:SF74">
    <property type="entry name" value="HTH-TYPE TRANSCRIPTIONAL REGULATOR ARCR"/>
    <property type="match status" value="1"/>
</dbReference>
<dbReference type="GO" id="GO:0003677">
    <property type="term" value="F:DNA binding"/>
    <property type="evidence" value="ECO:0007669"/>
    <property type="project" value="UniProtKB-KW"/>
</dbReference>
<dbReference type="InterPro" id="IPR036388">
    <property type="entry name" value="WH-like_DNA-bd_sf"/>
</dbReference>
<dbReference type="OrthoDB" id="7506088at2"/>
<dbReference type="EMBL" id="FMVJ01000002">
    <property type="protein sequence ID" value="SCX80640.1"/>
    <property type="molecule type" value="Genomic_DNA"/>
</dbReference>
<evidence type="ECO:0000256" key="2">
    <source>
        <dbReference type="ARBA" id="ARBA00023125"/>
    </source>
</evidence>
<dbReference type="GO" id="GO:0003700">
    <property type="term" value="F:DNA-binding transcription factor activity"/>
    <property type="evidence" value="ECO:0007669"/>
    <property type="project" value="TreeGrafter"/>
</dbReference>
<dbReference type="AlphaFoldDB" id="A0A1G5AS57"/>
<dbReference type="Gene3D" id="1.10.10.10">
    <property type="entry name" value="Winged helix-like DNA-binding domain superfamily/Winged helix DNA-binding domain"/>
    <property type="match status" value="1"/>
</dbReference>
<dbReference type="InterPro" id="IPR018490">
    <property type="entry name" value="cNMP-bd_dom_sf"/>
</dbReference>
<dbReference type="PROSITE" id="PS51063">
    <property type="entry name" value="HTH_CRP_2"/>
    <property type="match status" value="1"/>
</dbReference>
<dbReference type="SMART" id="SM00100">
    <property type="entry name" value="cNMP"/>
    <property type="match status" value="1"/>
</dbReference>
<dbReference type="PROSITE" id="PS50042">
    <property type="entry name" value="CNMP_BINDING_3"/>
    <property type="match status" value="1"/>
</dbReference>
<organism evidence="6 7">
    <name type="scientific">Microvirga guangxiensis</name>
    <dbReference type="NCBI Taxonomy" id="549386"/>
    <lineage>
        <taxon>Bacteria</taxon>
        <taxon>Pseudomonadati</taxon>
        <taxon>Pseudomonadota</taxon>
        <taxon>Alphaproteobacteria</taxon>
        <taxon>Hyphomicrobiales</taxon>
        <taxon>Methylobacteriaceae</taxon>
        <taxon>Microvirga</taxon>
    </lineage>
</organism>
<dbReference type="Gene3D" id="2.60.120.10">
    <property type="entry name" value="Jelly Rolls"/>
    <property type="match status" value="1"/>
</dbReference>
<name>A0A1G5AS57_9HYPH</name>
<dbReference type="SUPFAM" id="SSF51206">
    <property type="entry name" value="cAMP-binding domain-like"/>
    <property type="match status" value="1"/>
</dbReference>
<dbReference type="SMART" id="SM00419">
    <property type="entry name" value="HTH_CRP"/>
    <property type="match status" value="1"/>
</dbReference>
<dbReference type="InterPro" id="IPR036390">
    <property type="entry name" value="WH_DNA-bd_sf"/>
</dbReference>
<evidence type="ECO:0000313" key="7">
    <source>
        <dbReference type="Proteomes" id="UP000199569"/>
    </source>
</evidence>
<evidence type="ECO:0000313" key="6">
    <source>
        <dbReference type="EMBL" id="SCX80640.1"/>
    </source>
</evidence>
<sequence length="237" mass="26609">MADLIGNYLIATLSPTDQEWLESNLKEVELQRGAILAHEGEVLQHVYFPVTAIVSLVCEMKDGRIAEMATFGREAILGLPFAGIHTETFGRYVVQVPGTMLQMDRRKFHAALTSRPGLQEMASRYTEILMVMTLQSVACNTAHSVESRCCRWIVSTADRTGRTEIPLTHEFLAEMLGVQRSTVSETTRVLQHKGLIAQGRGTITILDRARLEDTACECYGALRERYLRLLPLRNSNR</sequence>